<dbReference type="GeneID" id="28819851"/>
<dbReference type="PANTHER" id="PTHR35897">
    <property type="entry name" value="METHYLTRANSFERASE AUSD"/>
    <property type="match status" value="1"/>
</dbReference>
<dbReference type="InParanoid" id="A0A132B9B4"/>
<dbReference type="SUPFAM" id="SSF53335">
    <property type="entry name" value="S-adenosyl-L-methionine-dependent methyltransferases"/>
    <property type="match status" value="1"/>
</dbReference>
<accession>A0A132B9B4</accession>
<dbReference type="Gene3D" id="3.40.50.150">
    <property type="entry name" value="Vaccinia Virus protein VP39"/>
    <property type="match status" value="1"/>
</dbReference>
<dbReference type="PANTHER" id="PTHR35897:SF2">
    <property type="entry name" value="METHYLTRANSFERASE DOMAIN-CONTAINING PROTEIN"/>
    <property type="match status" value="1"/>
</dbReference>
<sequence length="251" mass="28166">LLKDYSSVAPEDVSQHVHNIRDKAWAIRPYPCTGMGNFLDSMLAKSVAYPTIIARLKAGDSLLDIGCYLGQDLRRLVLDGAPATNLYGVDIVNYWDLGYEMFRNGDKLSAKFMEGNVLHLSTDLEELVGKVDILSVTHVLHQWEWEGQVAAAKELSLLVRPGGMVVGFQVGTAGGKSKQDWDGGRKTHDWMKQDAESWRRMWALIGETTGTKWSVDTAQLRTFEELGHDPKEVTYLGRDARILKFIVTRIQ</sequence>
<organism evidence="1 2">
    <name type="scientific">Mollisia scopiformis</name>
    <name type="common">Conifer needle endophyte fungus</name>
    <name type="synonym">Phialocephala scopiformis</name>
    <dbReference type="NCBI Taxonomy" id="149040"/>
    <lineage>
        <taxon>Eukaryota</taxon>
        <taxon>Fungi</taxon>
        <taxon>Dikarya</taxon>
        <taxon>Ascomycota</taxon>
        <taxon>Pezizomycotina</taxon>
        <taxon>Leotiomycetes</taxon>
        <taxon>Helotiales</taxon>
        <taxon>Mollisiaceae</taxon>
        <taxon>Mollisia</taxon>
    </lineage>
</organism>
<evidence type="ECO:0000313" key="1">
    <source>
        <dbReference type="EMBL" id="KUJ08267.1"/>
    </source>
</evidence>
<reference evidence="1 2" key="1">
    <citation type="submission" date="2015-10" db="EMBL/GenBank/DDBJ databases">
        <title>Full genome of DAOMC 229536 Phialocephala scopiformis, a fungal endophyte of spruce producing the potent anti-insectan compound rugulosin.</title>
        <authorList>
            <consortium name="DOE Joint Genome Institute"/>
            <person name="Walker A.K."/>
            <person name="Frasz S.L."/>
            <person name="Seifert K.A."/>
            <person name="Miller J.D."/>
            <person name="Mondo S.J."/>
            <person name="Labutti K."/>
            <person name="Lipzen A."/>
            <person name="Dockter R."/>
            <person name="Kennedy M."/>
            <person name="Grigoriev I.V."/>
            <person name="Spatafora J.W."/>
        </authorList>
    </citation>
    <scope>NUCLEOTIDE SEQUENCE [LARGE SCALE GENOMIC DNA]</scope>
    <source>
        <strain evidence="1 2">CBS 120377</strain>
    </source>
</reference>
<keyword evidence="2" id="KW-1185">Reference proteome</keyword>
<dbReference type="EMBL" id="KQ947436">
    <property type="protein sequence ID" value="KUJ08267.1"/>
    <property type="molecule type" value="Genomic_DNA"/>
</dbReference>
<name>A0A132B9B4_MOLSC</name>
<proteinExistence type="predicted"/>
<feature type="non-terminal residue" evidence="1">
    <location>
        <position position="1"/>
    </location>
</feature>
<dbReference type="InterPro" id="IPR029063">
    <property type="entry name" value="SAM-dependent_MTases_sf"/>
</dbReference>
<dbReference type="OrthoDB" id="2094832at2759"/>
<dbReference type="AlphaFoldDB" id="A0A132B9B4"/>
<dbReference type="Proteomes" id="UP000070700">
    <property type="component" value="Unassembled WGS sequence"/>
</dbReference>
<dbReference type="KEGG" id="psco:LY89DRAFT_599942"/>
<dbReference type="InterPro" id="IPR051654">
    <property type="entry name" value="Meroterpenoid_MTases"/>
</dbReference>
<evidence type="ECO:0000313" key="2">
    <source>
        <dbReference type="Proteomes" id="UP000070700"/>
    </source>
</evidence>
<gene>
    <name evidence="1" type="ORF">LY89DRAFT_599942</name>
</gene>
<protein>
    <submittedName>
        <fullName evidence="1">Uncharacterized protein</fullName>
    </submittedName>
</protein>
<dbReference type="RefSeq" id="XP_018062622.1">
    <property type="nucleotide sequence ID" value="XM_018210125.1"/>
</dbReference>